<evidence type="ECO:0000313" key="4">
    <source>
        <dbReference type="Proteomes" id="UP000037696"/>
    </source>
</evidence>
<protein>
    <recommendedName>
        <fullName evidence="5">Non-canonical purine NTP pyrophosphatase</fullName>
    </recommendedName>
</protein>
<comment type="caution">
    <text evidence="3">The sequence shown here is derived from an EMBL/GenBank/DDBJ whole genome shotgun (WGS) entry which is preliminary data.</text>
</comment>
<evidence type="ECO:0000313" key="3">
    <source>
        <dbReference type="EMBL" id="KOS41360.1"/>
    </source>
</evidence>
<gene>
    <name evidence="3" type="ORF">ACN38_g7777</name>
</gene>
<dbReference type="EMBL" id="LHQQ01000134">
    <property type="protein sequence ID" value="KOS41360.1"/>
    <property type="molecule type" value="Genomic_DNA"/>
</dbReference>
<dbReference type="Proteomes" id="UP000037696">
    <property type="component" value="Unassembled WGS sequence"/>
</dbReference>
<dbReference type="GO" id="GO:0009143">
    <property type="term" value="P:nucleoside triphosphate catabolic process"/>
    <property type="evidence" value="ECO:0007669"/>
    <property type="project" value="InterPro"/>
</dbReference>
<dbReference type="AlphaFoldDB" id="A0A0M8P6G0"/>
<dbReference type="Gene3D" id="3.90.950.10">
    <property type="match status" value="1"/>
</dbReference>
<proteinExistence type="inferred from homology"/>
<dbReference type="CDD" id="cd00985">
    <property type="entry name" value="Maf_Ham1"/>
    <property type="match status" value="1"/>
</dbReference>
<dbReference type="STRING" id="229535.A0A0M8P6G0"/>
<sequence>MDAPAFGPGGGSFEEIARDKCRKAAIAVNGPVLTEDSALEFRALKGLPGPYIKWFYSALGDDGLCKLLAGFDDKTATAACTFAFSAGPGSEPLLVQGRT</sequence>
<organism evidence="3 4">
    <name type="scientific">Penicillium nordicum</name>
    <dbReference type="NCBI Taxonomy" id="229535"/>
    <lineage>
        <taxon>Eukaryota</taxon>
        <taxon>Fungi</taxon>
        <taxon>Dikarya</taxon>
        <taxon>Ascomycota</taxon>
        <taxon>Pezizomycotina</taxon>
        <taxon>Eurotiomycetes</taxon>
        <taxon>Eurotiomycetidae</taxon>
        <taxon>Eurotiales</taxon>
        <taxon>Aspergillaceae</taxon>
        <taxon>Penicillium</taxon>
    </lineage>
</organism>
<dbReference type="GO" id="GO:0047429">
    <property type="term" value="F:nucleoside triphosphate diphosphatase activity"/>
    <property type="evidence" value="ECO:0007669"/>
    <property type="project" value="InterPro"/>
</dbReference>
<evidence type="ECO:0008006" key="5">
    <source>
        <dbReference type="Google" id="ProtNLM"/>
    </source>
</evidence>
<dbReference type="Pfam" id="PF01725">
    <property type="entry name" value="Ham1p_like"/>
    <property type="match status" value="1"/>
</dbReference>
<keyword evidence="4" id="KW-1185">Reference proteome</keyword>
<dbReference type="PANTHER" id="PTHR11067:SF9">
    <property type="entry name" value="INOSINE TRIPHOSPHATE PYROPHOSPHATASE"/>
    <property type="match status" value="1"/>
</dbReference>
<dbReference type="OrthoDB" id="6288734at2759"/>
<evidence type="ECO:0000256" key="1">
    <source>
        <dbReference type="ARBA" id="ARBA00008023"/>
    </source>
</evidence>
<keyword evidence="2" id="KW-0378">Hydrolase</keyword>
<name>A0A0M8P6G0_9EURO</name>
<dbReference type="GO" id="GO:0005737">
    <property type="term" value="C:cytoplasm"/>
    <property type="evidence" value="ECO:0007669"/>
    <property type="project" value="TreeGrafter"/>
</dbReference>
<comment type="similarity">
    <text evidence="1">Belongs to the HAM1 NTPase family.</text>
</comment>
<dbReference type="PANTHER" id="PTHR11067">
    <property type="entry name" value="INOSINE TRIPHOSPHATE PYROPHOSPHATASE/HAM1 PROTEIN"/>
    <property type="match status" value="1"/>
</dbReference>
<dbReference type="InterPro" id="IPR029001">
    <property type="entry name" value="ITPase-like_fam"/>
</dbReference>
<dbReference type="InterPro" id="IPR002637">
    <property type="entry name" value="RdgB/HAM1"/>
</dbReference>
<accession>A0A0M8P6G0</accession>
<reference evidence="3 4" key="1">
    <citation type="submission" date="2015-08" db="EMBL/GenBank/DDBJ databases">
        <title>Genome sequencing of Penicillium nordicum.</title>
        <authorList>
            <person name="Nguyen H.D."/>
            <person name="Seifert K.A."/>
        </authorList>
    </citation>
    <scope>NUCLEOTIDE SEQUENCE [LARGE SCALE GENOMIC DNA]</scope>
    <source>
        <strain evidence="3 4">DAOMC 185683</strain>
    </source>
</reference>
<dbReference type="SUPFAM" id="SSF52972">
    <property type="entry name" value="ITPase-like"/>
    <property type="match status" value="1"/>
</dbReference>
<evidence type="ECO:0000256" key="2">
    <source>
        <dbReference type="ARBA" id="ARBA00022801"/>
    </source>
</evidence>